<dbReference type="GO" id="GO:0008270">
    <property type="term" value="F:zinc ion binding"/>
    <property type="evidence" value="ECO:0007669"/>
    <property type="project" value="UniProtKB-KW"/>
</dbReference>
<evidence type="ECO:0000256" key="8">
    <source>
        <dbReference type="SAM" id="MobiDB-lite"/>
    </source>
</evidence>
<dbReference type="PANTHER" id="PTHR13100">
    <property type="entry name" value="CELL GROWTH-REGULATING NUCLEOLAR PROTEIN LYAR"/>
    <property type="match status" value="1"/>
</dbReference>
<dbReference type="PANTHER" id="PTHR13100:SF10">
    <property type="entry name" value="CELL GROWTH-REGULATING NUCLEOLAR PROTEIN"/>
    <property type="match status" value="1"/>
</dbReference>
<keyword evidence="4 7" id="KW-0863">Zinc-finger</keyword>
<gene>
    <name evidence="10" type="ORF">CSUI_004785</name>
</gene>
<evidence type="ECO:0000256" key="5">
    <source>
        <dbReference type="ARBA" id="ARBA00022833"/>
    </source>
</evidence>
<dbReference type="Proteomes" id="UP000221165">
    <property type="component" value="Unassembled WGS sequence"/>
</dbReference>
<feature type="region of interest" description="Disordered" evidence="8">
    <location>
        <begin position="63"/>
        <end position="125"/>
    </location>
</feature>
<dbReference type="InterPro" id="IPR036236">
    <property type="entry name" value="Znf_C2H2_sf"/>
</dbReference>
<evidence type="ECO:0000256" key="1">
    <source>
        <dbReference type="ARBA" id="ARBA00004123"/>
    </source>
</evidence>
<dbReference type="OrthoDB" id="21474at2759"/>
<dbReference type="AlphaFoldDB" id="A0A2C6K9X9"/>
<dbReference type="GeneID" id="94428180"/>
<proteinExistence type="predicted"/>
<dbReference type="GO" id="GO:0000122">
    <property type="term" value="P:negative regulation of transcription by RNA polymerase II"/>
    <property type="evidence" value="ECO:0007669"/>
    <property type="project" value="TreeGrafter"/>
</dbReference>
<dbReference type="SUPFAM" id="SSF57667">
    <property type="entry name" value="beta-beta-alpha zinc fingers"/>
    <property type="match status" value="2"/>
</dbReference>
<evidence type="ECO:0000313" key="11">
    <source>
        <dbReference type="Proteomes" id="UP000221165"/>
    </source>
</evidence>
<accession>A0A2C6K9X9</accession>
<name>A0A2C6K9X9_9APIC</name>
<feature type="domain" description="Zinc finger C2H2 LYAR-type" evidence="9">
    <location>
        <begin position="32"/>
        <end position="58"/>
    </location>
</feature>
<dbReference type="PROSITE" id="PS51804">
    <property type="entry name" value="ZF_C2HC_LYAR"/>
    <property type="match status" value="2"/>
</dbReference>
<reference evidence="10 11" key="1">
    <citation type="journal article" date="2017" name="Int. J. Parasitol.">
        <title>The genome of the protozoan parasite Cystoisospora suis and a reverse vaccinology approach to identify vaccine candidates.</title>
        <authorList>
            <person name="Palmieri N."/>
            <person name="Shrestha A."/>
            <person name="Ruttkowski B."/>
            <person name="Beck T."/>
            <person name="Vogl C."/>
            <person name="Tomley F."/>
            <person name="Blake D.P."/>
            <person name="Joachim A."/>
        </authorList>
    </citation>
    <scope>NUCLEOTIDE SEQUENCE [LARGE SCALE GENOMIC DNA]</scope>
    <source>
        <strain evidence="10 11">Wien I</strain>
    </source>
</reference>
<evidence type="ECO:0000259" key="9">
    <source>
        <dbReference type="Pfam" id="PF08790"/>
    </source>
</evidence>
<dbReference type="GO" id="GO:0005730">
    <property type="term" value="C:nucleolus"/>
    <property type="evidence" value="ECO:0007669"/>
    <property type="project" value="TreeGrafter"/>
</dbReference>
<dbReference type="VEuPathDB" id="ToxoDB:CSUI_004785"/>
<dbReference type="Pfam" id="PF08790">
    <property type="entry name" value="zf-LYAR"/>
    <property type="match status" value="1"/>
</dbReference>
<dbReference type="Gene3D" id="3.30.1490.490">
    <property type="match status" value="1"/>
</dbReference>
<comment type="caution">
    <text evidence="10">The sequence shown here is derived from an EMBL/GenBank/DDBJ whole genome shotgun (WGS) entry which is preliminary data.</text>
</comment>
<protein>
    <submittedName>
        <fullName evidence="10">Lyar-type c2hc zinc finger protein</fullName>
    </submittedName>
</protein>
<dbReference type="InterPro" id="IPR039999">
    <property type="entry name" value="LYAR"/>
</dbReference>
<evidence type="ECO:0000256" key="4">
    <source>
        <dbReference type="ARBA" id="ARBA00022771"/>
    </source>
</evidence>
<dbReference type="RefSeq" id="XP_067923054.1">
    <property type="nucleotide sequence ID" value="XM_068064969.1"/>
</dbReference>
<evidence type="ECO:0000256" key="3">
    <source>
        <dbReference type="ARBA" id="ARBA00022737"/>
    </source>
</evidence>
<sequence length="203" mass="22692">MVSFTCEQCQEVLKKNAVAKHYQGRCRGAALFTCIDCFKTFDRQSILGHTSCTTEEDKWHGQYAKSRRNQRNGPHFSEDKGAAPASGPPTKKQKRCKRPSVQLEHGASFKSDTSEKAGPVSKEATLQWQGDWESTVRHILSVRPGGRMAWRPLAEKAVELYLGSTTALKADSKDKETLVNRCLAEVPQDFVNKDDEFVRLCGA</sequence>
<dbReference type="EMBL" id="MIGC01002270">
    <property type="protein sequence ID" value="PHJ21371.1"/>
    <property type="molecule type" value="Genomic_DNA"/>
</dbReference>
<keyword evidence="3" id="KW-0677">Repeat</keyword>
<dbReference type="GO" id="GO:0006364">
    <property type="term" value="P:rRNA processing"/>
    <property type="evidence" value="ECO:0007669"/>
    <property type="project" value="TreeGrafter"/>
</dbReference>
<evidence type="ECO:0000256" key="6">
    <source>
        <dbReference type="ARBA" id="ARBA00023242"/>
    </source>
</evidence>
<dbReference type="GO" id="GO:0003677">
    <property type="term" value="F:DNA binding"/>
    <property type="evidence" value="ECO:0007669"/>
    <property type="project" value="InterPro"/>
</dbReference>
<dbReference type="FunFam" id="3.30.1490.490:FF:000001">
    <property type="entry name" value="cell growth-regulating nucleolar protein-like"/>
    <property type="match status" value="1"/>
</dbReference>
<organism evidence="10 11">
    <name type="scientific">Cystoisospora suis</name>
    <dbReference type="NCBI Taxonomy" id="483139"/>
    <lineage>
        <taxon>Eukaryota</taxon>
        <taxon>Sar</taxon>
        <taxon>Alveolata</taxon>
        <taxon>Apicomplexa</taxon>
        <taxon>Conoidasida</taxon>
        <taxon>Coccidia</taxon>
        <taxon>Eucoccidiorida</taxon>
        <taxon>Eimeriorina</taxon>
        <taxon>Sarcocystidae</taxon>
        <taxon>Cystoisospora</taxon>
    </lineage>
</organism>
<evidence type="ECO:0000256" key="7">
    <source>
        <dbReference type="PROSITE-ProRule" id="PRU01145"/>
    </source>
</evidence>
<evidence type="ECO:0000256" key="2">
    <source>
        <dbReference type="ARBA" id="ARBA00022723"/>
    </source>
</evidence>
<comment type="subcellular location">
    <subcellularLocation>
        <location evidence="1">Nucleus</location>
    </subcellularLocation>
</comment>
<dbReference type="InterPro" id="IPR014898">
    <property type="entry name" value="Znf_C2H2_LYAR"/>
</dbReference>
<evidence type="ECO:0000313" key="10">
    <source>
        <dbReference type="EMBL" id="PHJ21371.1"/>
    </source>
</evidence>
<keyword evidence="11" id="KW-1185">Reference proteome</keyword>
<keyword evidence="5" id="KW-0862">Zinc</keyword>
<keyword evidence="2" id="KW-0479">Metal-binding</keyword>
<keyword evidence="6" id="KW-0539">Nucleus</keyword>